<feature type="transmembrane region" description="Helical" evidence="1">
    <location>
        <begin position="224"/>
        <end position="248"/>
    </location>
</feature>
<dbReference type="Gene3D" id="1.25.40.10">
    <property type="entry name" value="Tetratricopeptide repeat domain"/>
    <property type="match status" value="1"/>
</dbReference>
<proteinExistence type="predicted"/>
<feature type="signal peptide" evidence="2">
    <location>
        <begin position="1"/>
        <end position="23"/>
    </location>
</feature>
<evidence type="ECO:0008006" key="5">
    <source>
        <dbReference type="Google" id="ProtNLM"/>
    </source>
</evidence>
<dbReference type="STRING" id="52.CMC5_054490"/>
<evidence type="ECO:0000313" key="4">
    <source>
        <dbReference type="Proteomes" id="UP000067626"/>
    </source>
</evidence>
<name>A0A0K1EKV2_CHOCO</name>
<organism evidence="3 4">
    <name type="scientific">Chondromyces crocatus</name>
    <dbReference type="NCBI Taxonomy" id="52"/>
    <lineage>
        <taxon>Bacteria</taxon>
        <taxon>Pseudomonadati</taxon>
        <taxon>Myxococcota</taxon>
        <taxon>Polyangia</taxon>
        <taxon>Polyangiales</taxon>
        <taxon>Polyangiaceae</taxon>
        <taxon>Chondromyces</taxon>
    </lineage>
</organism>
<dbReference type="AlphaFoldDB" id="A0A0K1EKV2"/>
<keyword evidence="4" id="KW-1185">Reference proteome</keyword>
<keyword evidence="2" id="KW-0732">Signal</keyword>
<dbReference type="EMBL" id="CP012159">
    <property type="protein sequence ID" value="AKT41282.1"/>
    <property type="molecule type" value="Genomic_DNA"/>
</dbReference>
<keyword evidence="1" id="KW-1133">Transmembrane helix</keyword>
<keyword evidence="1" id="KW-0812">Transmembrane</keyword>
<evidence type="ECO:0000256" key="1">
    <source>
        <dbReference type="SAM" id="Phobius"/>
    </source>
</evidence>
<dbReference type="InterPro" id="IPR011990">
    <property type="entry name" value="TPR-like_helical_dom_sf"/>
</dbReference>
<dbReference type="KEGG" id="ccro:CMC5_054490"/>
<feature type="transmembrane region" description="Helical" evidence="1">
    <location>
        <begin position="279"/>
        <end position="303"/>
    </location>
</feature>
<evidence type="ECO:0000256" key="2">
    <source>
        <dbReference type="SAM" id="SignalP"/>
    </source>
</evidence>
<dbReference type="SUPFAM" id="SSF48452">
    <property type="entry name" value="TPR-like"/>
    <property type="match status" value="1"/>
</dbReference>
<protein>
    <recommendedName>
        <fullName evidence="5">PEGA domain-containing protein</fullName>
    </recommendedName>
</protein>
<accession>A0A0K1EKV2</accession>
<dbReference type="Proteomes" id="UP000067626">
    <property type="component" value="Chromosome"/>
</dbReference>
<sequence length="333" mass="34429">MKGLRYAVCALGFVVLLPASAIAQAPAQNTPSTAASGDAGARLKARKLADQGYELYEKGQFAEALTMFRQARKAHHAPTLMLMIARCSERLDRLLEARIAYLAILQERHGPDTPVAFKEAQRDAQSELSALERRIPSLQVTVVGASVETSRVTIDGVPAPLGGQPLRRNPGPVGVVAHLPGRPPVEHTIQLAAGRAERLTLYLDGSGGVQPYGATSGGAGRGSWLPAAIAFGAAGVGLTTGIVMSVFAKQQIDDVRSRCDADGRCLVSDEPRARQAERLAGGATVAFVAGGLAAAAGVVLVVFPPFGGASRAQTQAGVGVAIGPGSVQLGGRF</sequence>
<reference evidence="3 4" key="1">
    <citation type="submission" date="2015-07" db="EMBL/GenBank/DDBJ databases">
        <title>Genome analysis of myxobacterium Chondromyces crocatus Cm c5 reveals a high potential for natural compound synthesis and the genetic basis for the loss of fruiting body formation.</title>
        <authorList>
            <person name="Zaburannyi N."/>
            <person name="Bunk B."/>
            <person name="Maier J."/>
            <person name="Overmann J."/>
            <person name="Mueller R."/>
        </authorList>
    </citation>
    <scope>NUCLEOTIDE SEQUENCE [LARGE SCALE GENOMIC DNA]</scope>
    <source>
        <strain evidence="3 4">Cm c5</strain>
    </source>
</reference>
<keyword evidence="1" id="KW-0472">Membrane</keyword>
<gene>
    <name evidence="3" type="ORF">CMC5_054490</name>
</gene>
<evidence type="ECO:0000313" key="3">
    <source>
        <dbReference type="EMBL" id="AKT41282.1"/>
    </source>
</evidence>
<feature type="chain" id="PRO_5005459611" description="PEGA domain-containing protein" evidence="2">
    <location>
        <begin position="24"/>
        <end position="333"/>
    </location>
</feature>
<dbReference type="RefSeq" id="WP_050433085.1">
    <property type="nucleotide sequence ID" value="NZ_CP012159.1"/>
</dbReference>